<reference evidence="1" key="2">
    <citation type="journal article" date="2023" name="Science">
        <title>Genomic signatures of disease resistance in endangered staghorn corals.</title>
        <authorList>
            <person name="Vollmer S.V."/>
            <person name="Selwyn J.D."/>
            <person name="Despard B.A."/>
            <person name="Roesel C.L."/>
        </authorList>
    </citation>
    <scope>NUCLEOTIDE SEQUENCE</scope>
    <source>
        <strain evidence="1">K2</strain>
    </source>
</reference>
<sequence>MATSKLLSCCTKCQRFKAPPVKNVFFRGLVMADQRCVSFRLPLCKISSVLFCYKSGLTLPQRSSVRHLLSHQKAIKSKIGEVPVEKSDIYIQYLQENTPVGVSVKMELKKWQDYVSPPDPRYLEQKQLEYERMRERKKKRDQ</sequence>
<evidence type="ECO:0000313" key="2">
    <source>
        <dbReference type="Proteomes" id="UP001249851"/>
    </source>
</evidence>
<dbReference type="EMBL" id="JARQWQ010000034">
    <property type="protein sequence ID" value="KAK2561039.1"/>
    <property type="molecule type" value="Genomic_DNA"/>
</dbReference>
<organism evidence="1 2">
    <name type="scientific">Acropora cervicornis</name>
    <name type="common">Staghorn coral</name>
    <dbReference type="NCBI Taxonomy" id="6130"/>
    <lineage>
        <taxon>Eukaryota</taxon>
        <taxon>Metazoa</taxon>
        <taxon>Cnidaria</taxon>
        <taxon>Anthozoa</taxon>
        <taxon>Hexacorallia</taxon>
        <taxon>Scleractinia</taxon>
        <taxon>Astrocoeniina</taxon>
        <taxon>Acroporidae</taxon>
        <taxon>Acropora</taxon>
    </lineage>
</organism>
<keyword evidence="2" id="KW-1185">Reference proteome</keyword>
<comment type="caution">
    <text evidence="1">The sequence shown here is derived from an EMBL/GenBank/DDBJ whole genome shotgun (WGS) entry which is preliminary data.</text>
</comment>
<dbReference type="AlphaFoldDB" id="A0AAD9QH47"/>
<reference evidence="1" key="1">
    <citation type="journal article" date="2023" name="G3 (Bethesda)">
        <title>Whole genome assembly and annotation of the endangered Caribbean coral Acropora cervicornis.</title>
        <authorList>
            <person name="Selwyn J.D."/>
            <person name="Vollmer S.V."/>
        </authorList>
    </citation>
    <scope>NUCLEOTIDE SEQUENCE</scope>
    <source>
        <strain evidence="1">K2</strain>
    </source>
</reference>
<protein>
    <submittedName>
        <fullName evidence="1">Uncharacterized protein</fullName>
    </submittedName>
</protein>
<evidence type="ECO:0000313" key="1">
    <source>
        <dbReference type="EMBL" id="KAK2561039.1"/>
    </source>
</evidence>
<accession>A0AAD9QH47</accession>
<dbReference type="Proteomes" id="UP001249851">
    <property type="component" value="Unassembled WGS sequence"/>
</dbReference>
<proteinExistence type="predicted"/>
<name>A0AAD9QH47_ACRCE</name>
<gene>
    <name evidence="1" type="ORF">P5673_016170</name>
</gene>